<dbReference type="Proteomes" id="UP001175226">
    <property type="component" value="Unassembled WGS sequence"/>
</dbReference>
<evidence type="ECO:0000313" key="2">
    <source>
        <dbReference type="Proteomes" id="UP001175226"/>
    </source>
</evidence>
<dbReference type="AlphaFoldDB" id="A0AA39IW17"/>
<protein>
    <submittedName>
        <fullName evidence="1">Uncharacterized protein</fullName>
    </submittedName>
</protein>
<proteinExistence type="predicted"/>
<name>A0AA39IW17_9AGAR</name>
<keyword evidence="2" id="KW-1185">Reference proteome</keyword>
<gene>
    <name evidence="1" type="ORF">EV421DRAFT_1912674</name>
</gene>
<organism evidence="1 2">
    <name type="scientific">Armillaria borealis</name>
    <dbReference type="NCBI Taxonomy" id="47425"/>
    <lineage>
        <taxon>Eukaryota</taxon>
        <taxon>Fungi</taxon>
        <taxon>Dikarya</taxon>
        <taxon>Basidiomycota</taxon>
        <taxon>Agaricomycotina</taxon>
        <taxon>Agaricomycetes</taxon>
        <taxon>Agaricomycetidae</taxon>
        <taxon>Agaricales</taxon>
        <taxon>Marasmiineae</taxon>
        <taxon>Physalacriaceae</taxon>
        <taxon>Armillaria</taxon>
    </lineage>
</organism>
<reference evidence="1" key="1">
    <citation type="submission" date="2023-06" db="EMBL/GenBank/DDBJ databases">
        <authorList>
            <consortium name="Lawrence Berkeley National Laboratory"/>
            <person name="Ahrendt S."/>
            <person name="Sahu N."/>
            <person name="Indic B."/>
            <person name="Wong-Bajracharya J."/>
            <person name="Merenyi Z."/>
            <person name="Ke H.-M."/>
            <person name="Monk M."/>
            <person name="Kocsube S."/>
            <person name="Drula E."/>
            <person name="Lipzen A."/>
            <person name="Balint B."/>
            <person name="Henrissat B."/>
            <person name="Andreopoulos B."/>
            <person name="Martin F.M."/>
            <person name="Harder C.B."/>
            <person name="Rigling D."/>
            <person name="Ford K.L."/>
            <person name="Foster G.D."/>
            <person name="Pangilinan J."/>
            <person name="Papanicolaou A."/>
            <person name="Barry K."/>
            <person name="LaButti K."/>
            <person name="Viragh M."/>
            <person name="Koriabine M."/>
            <person name="Yan M."/>
            <person name="Riley R."/>
            <person name="Champramary S."/>
            <person name="Plett K.L."/>
            <person name="Tsai I.J."/>
            <person name="Slot J."/>
            <person name="Sipos G."/>
            <person name="Plett J."/>
            <person name="Nagy L.G."/>
            <person name="Grigoriev I.V."/>
        </authorList>
    </citation>
    <scope>NUCLEOTIDE SEQUENCE</scope>
    <source>
        <strain evidence="1">FPL87.14</strain>
    </source>
</reference>
<comment type="caution">
    <text evidence="1">The sequence shown here is derived from an EMBL/GenBank/DDBJ whole genome shotgun (WGS) entry which is preliminary data.</text>
</comment>
<dbReference type="EMBL" id="JAUEPT010000140">
    <property type="protein sequence ID" value="KAK0430602.1"/>
    <property type="molecule type" value="Genomic_DNA"/>
</dbReference>
<accession>A0AA39IW17</accession>
<sequence>MFLLDLDVQLSPEDVLLKALTVACLYLSMLSWLGHNMTKIEAPTMKQTWRMKDDPTSLLLNHLLGISETSVEGHLPFQAWASSLPEDSEMGLYALFFVKAFTVLPIEEQALWKDWVEQEKAETREQQETATAKLEVLLPPMDALQFSYRETKALIPENFSRNQAHFDRCMLAFSEFVTECFDEDDEAAHALPFLDELEMHEEPSCNCCMAYMEIDPKTCLANEVVGSETINEDKVKEVAEAPLK</sequence>
<evidence type="ECO:0000313" key="1">
    <source>
        <dbReference type="EMBL" id="KAK0430602.1"/>
    </source>
</evidence>